<evidence type="ECO:0000256" key="4">
    <source>
        <dbReference type="ARBA" id="ARBA00038054"/>
    </source>
</evidence>
<dbReference type="OrthoDB" id="298012at2759"/>
<protein>
    <recommendedName>
        <fullName evidence="6">Flavin reductase like domain-containing protein</fullName>
    </recommendedName>
</protein>
<comment type="caution">
    <text evidence="7">The sequence shown here is derived from an EMBL/GenBank/DDBJ whole genome shotgun (WGS) entry which is preliminary data.</text>
</comment>
<dbReference type="SUPFAM" id="SSF50475">
    <property type="entry name" value="FMN-binding split barrel"/>
    <property type="match status" value="1"/>
</dbReference>
<feature type="region of interest" description="Disordered" evidence="5">
    <location>
        <begin position="40"/>
        <end position="61"/>
    </location>
</feature>
<comment type="similarity">
    <text evidence="4">Belongs to the flavoredoxin family.</text>
</comment>
<dbReference type="Pfam" id="PF01613">
    <property type="entry name" value="Flavin_Reduct"/>
    <property type="match status" value="1"/>
</dbReference>
<evidence type="ECO:0000313" key="8">
    <source>
        <dbReference type="Proteomes" id="UP000518752"/>
    </source>
</evidence>
<evidence type="ECO:0000256" key="2">
    <source>
        <dbReference type="ARBA" id="ARBA00022630"/>
    </source>
</evidence>
<keyword evidence="2" id="KW-0285">Flavoprotein</keyword>
<sequence>MLPPLTHEHDLYSSQSLDLTTQYGQELASSCLDGLPPFEESSSYAGTSSSDNRPTVKYVQPPNPGWKYGDTIYSTDRGRKWMEGATDDNWVHHHTDKEDPKKIYTLLMSGVQPRPIAFVSSISADGNENLAPYSFFQVLCHSPPIMMISGITSLGVKDTIANIQATKDFTVNIISLPWIEQANAASVDAPTHISEWDVTGLTKEPSTHVQAARVKESAFSMECTLWDKYDVIQPDTGATGSTVIFGLIKCIHTRKDVLNTRGLVDPAKFQAMSRMGDISYGLVTEAFRLPRPSWTADGEAMERTIDKGVVNQPQDFWYSSAL</sequence>
<gene>
    <name evidence="7" type="ORF">D9757_005995</name>
</gene>
<organism evidence="7 8">
    <name type="scientific">Collybiopsis confluens</name>
    <dbReference type="NCBI Taxonomy" id="2823264"/>
    <lineage>
        <taxon>Eukaryota</taxon>
        <taxon>Fungi</taxon>
        <taxon>Dikarya</taxon>
        <taxon>Basidiomycota</taxon>
        <taxon>Agaricomycotina</taxon>
        <taxon>Agaricomycetes</taxon>
        <taxon>Agaricomycetidae</taxon>
        <taxon>Agaricales</taxon>
        <taxon>Marasmiineae</taxon>
        <taxon>Omphalotaceae</taxon>
        <taxon>Collybiopsis</taxon>
    </lineage>
</organism>
<evidence type="ECO:0000259" key="6">
    <source>
        <dbReference type="SMART" id="SM00903"/>
    </source>
</evidence>
<dbReference type="InterPro" id="IPR002563">
    <property type="entry name" value="Flavin_Rdtase-like_dom"/>
</dbReference>
<evidence type="ECO:0000313" key="7">
    <source>
        <dbReference type="EMBL" id="KAF5389746.1"/>
    </source>
</evidence>
<dbReference type="Proteomes" id="UP000518752">
    <property type="component" value="Unassembled WGS sequence"/>
</dbReference>
<keyword evidence="8" id="KW-1185">Reference proteome</keyword>
<dbReference type="Gene3D" id="2.30.110.10">
    <property type="entry name" value="Electron Transport, Fmn-binding Protein, Chain A"/>
    <property type="match status" value="1"/>
</dbReference>
<feature type="domain" description="Flavin reductase like" evidence="6">
    <location>
        <begin position="109"/>
        <end position="265"/>
    </location>
</feature>
<dbReference type="InterPro" id="IPR012349">
    <property type="entry name" value="Split_barrel_FMN-bd"/>
</dbReference>
<evidence type="ECO:0000256" key="1">
    <source>
        <dbReference type="ARBA" id="ARBA00001917"/>
    </source>
</evidence>
<proteinExistence type="inferred from homology"/>
<dbReference type="SMART" id="SM00903">
    <property type="entry name" value="Flavin_Reduct"/>
    <property type="match status" value="1"/>
</dbReference>
<evidence type="ECO:0000256" key="3">
    <source>
        <dbReference type="ARBA" id="ARBA00022643"/>
    </source>
</evidence>
<dbReference type="GO" id="GO:0010181">
    <property type="term" value="F:FMN binding"/>
    <property type="evidence" value="ECO:0007669"/>
    <property type="project" value="InterPro"/>
</dbReference>
<reference evidence="7 8" key="1">
    <citation type="journal article" date="2020" name="ISME J.">
        <title>Uncovering the hidden diversity of litter-decomposition mechanisms in mushroom-forming fungi.</title>
        <authorList>
            <person name="Floudas D."/>
            <person name="Bentzer J."/>
            <person name="Ahren D."/>
            <person name="Johansson T."/>
            <person name="Persson P."/>
            <person name="Tunlid A."/>
        </authorList>
    </citation>
    <scope>NUCLEOTIDE SEQUENCE [LARGE SCALE GENOMIC DNA]</scope>
    <source>
        <strain evidence="7 8">CBS 406.79</strain>
    </source>
</reference>
<evidence type="ECO:0000256" key="5">
    <source>
        <dbReference type="SAM" id="MobiDB-lite"/>
    </source>
</evidence>
<accession>A0A8H5HUD5</accession>
<dbReference type="PANTHER" id="PTHR33798">
    <property type="entry name" value="FLAVOPROTEIN OXYGENASE"/>
    <property type="match status" value="1"/>
</dbReference>
<feature type="compositionally biased region" description="Low complexity" evidence="5">
    <location>
        <begin position="41"/>
        <end position="50"/>
    </location>
</feature>
<dbReference type="AlphaFoldDB" id="A0A8H5HUD5"/>
<comment type="cofactor">
    <cofactor evidence="1">
        <name>FMN</name>
        <dbReference type="ChEBI" id="CHEBI:58210"/>
    </cofactor>
</comment>
<dbReference type="PANTHER" id="PTHR33798:SF5">
    <property type="entry name" value="FLAVIN REDUCTASE LIKE DOMAIN-CONTAINING PROTEIN"/>
    <property type="match status" value="1"/>
</dbReference>
<name>A0A8H5HUD5_9AGAR</name>
<dbReference type="EMBL" id="JAACJN010000020">
    <property type="protein sequence ID" value="KAF5389746.1"/>
    <property type="molecule type" value="Genomic_DNA"/>
</dbReference>
<keyword evidence="3" id="KW-0288">FMN</keyword>